<dbReference type="Proteomes" id="UP001066276">
    <property type="component" value="Chromosome 2_2"/>
</dbReference>
<proteinExistence type="predicted"/>
<organism evidence="1 2">
    <name type="scientific">Pleurodeles waltl</name>
    <name type="common">Iberian ribbed newt</name>
    <dbReference type="NCBI Taxonomy" id="8319"/>
    <lineage>
        <taxon>Eukaryota</taxon>
        <taxon>Metazoa</taxon>
        <taxon>Chordata</taxon>
        <taxon>Craniata</taxon>
        <taxon>Vertebrata</taxon>
        <taxon>Euteleostomi</taxon>
        <taxon>Amphibia</taxon>
        <taxon>Batrachia</taxon>
        <taxon>Caudata</taxon>
        <taxon>Salamandroidea</taxon>
        <taxon>Salamandridae</taxon>
        <taxon>Pleurodelinae</taxon>
        <taxon>Pleurodeles</taxon>
    </lineage>
</organism>
<name>A0AAV7UZW2_PLEWA</name>
<reference evidence="1" key="1">
    <citation type="journal article" date="2022" name="bioRxiv">
        <title>Sequencing and chromosome-scale assembly of the giantPleurodeles waltlgenome.</title>
        <authorList>
            <person name="Brown T."/>
            <person name="Elewa A."/>
            <person name="Iarovenko S."/>
            <person name="Subramanian E."/>
            <person name="Araus A.J."/>
            <person name="Petzold A."/>
            <person name="Susuki M."/>
            <person name="Suzuki K.-i.T."/>
            <person name="Hayashi T."/>
            <person name="Toyoda A."/>
            <person name="Oliveira C."/>
            <person name="Osipova E."/>
            <person name="Leigh N.D."/>
            <person name="Simon A."/>
            <person name="Yun M.H."/>
        </authorList>
    </citation>
    <scope>NUCLEOTIDE SEQUENCE</scope>
    <source>
        <strain evidence="1">20211129_DDA</strain>
        <tissue evidence="1">Liver</tissue>
    </source>
</reference>
<evidence type="ECO:0000313" key="1">
    <source>
        <dbReference type="EMBL" id="KAJ1194097.1"/>
    </source>
</evidence>
<dbReference type="EMBL" id="JANPWB010000004">
    <property type="protein sequence ID" value="KAJ1194097.1"/>
    <property type="molecule type" value="Genomic_DNA"/>
</dbReference>
<dbReference type="Gene3D" id="3.30.250.20">
    <property type="entry name" value="L1 transposable element, C-terminal domain"/>
    <property type="match status" value="1"/>
</dbReference>
<accession>A0AAV7UZW2</accession>
<protein>
    <submittedName>
        <fullName evidence="1">Uncharacterized protein</fullName>
    </submittedName>
</protein>
<dbReference type="AlphaFoldDB" id="A0AAV7UZW2"/>
<dbReference type="InterPro" id="IPR042566">
    <property type="entry name" value="L1_C"/>
</dbReference>
<evidence type="ECO:0000313" key="2">
    <source>
        <dbReference type="Proteomes" id="UP001066276"/>
    </source>
</evidence>
<gene>
    <name evidence="1" type="ORF">NDU88_003392</name>
</gene>
<comment type="caution">
    <text evidence="1">The sequence shown here is derived from an EMBL/GenBank/DDBJ whole genome shotgun (WGS) entry which is preliminary data.</text>
</comment>
<sequence length="143" mass="16351">MRHGQVGQRILTARSHGPFRTGEYKVRITADFSKETNDRRKAFLSLIPRLRQLDMKYGLFDPARMWINKNGTFKDFYEPEDLQLFLDTPSPQAIDLTPMTRLSGQPVGAKGMPPPPATLEGGTHHNIDSHLRGRYPERLARVH</sequence>
<keyword evidence="2" id="KW-1185">Reference proteome</keyword>